<accession>A0A6J4LF95</accession>
<dbReference type="AlphaFoldDB" id="A0A6J4LF95"/>
<reference evidence="2" key="1">
    <citation type="submission" date="2020-02" db="EMBL/GenBank/DDBJ databases">
        <authorList>
            <person name="Meier V. D."/>
        </authorList>
    </citation>
    <scope>NUCLEOTIDE SEQUENCE</scope>
    <source>
        <strain evidence="2">AVDCRST_MAG16</strain>
    </source>
</reference>
<proteinExistence type="predicted"/>
<feature type="non-terminal residue" evidence="2">
    <location>
        <position position="35"/>
    </location>
</feature>
<evidence type="ECO:0000313" key="2">
    <source>
        <dbReference type="EMBL" id="CAA9327319.1"/>
    </source>
</evidence>
<feature type="non-terminal residue" evidence="2">
    <location>
        <position position="1"/>
    </location>
</feature>
<feature type="region of interest" description="Disordered" evidence="1">
    <location>
        <begin position="1"/>
        <end position="35"/>
    </location>
</feature>
<gene>
    <name evidence="2" type="ORF">AVDCRST_MAG16-1109</name>
</gene>
<sequence>EGLHARHPRRPRDVGRRRTRAGAGRARCSAGGRVV</sequence>
<protein>
    <submittedName>
        <fullName evidence="2">Uncharacterized protein</fullName>
    </submittedName>
</protein>
<evidence type="ECO:0000256" key="1">
    <source>
        <dbReference type="SAM" id="MobiDB-lite"/>
    </source>
</evidence>
<name>A0A6J4LF95_9ACTN</name>
<organism evidence="2">
    <name type="scientific">uncultured Frankineae bacterium</name>
    <dbReference type="NCBI Taxonomy" id="437475"/>
    <lineage>
        <taxon>Bacteria</taxon>
        <taxon>Bacillati</taxon>
        <taxon>Actinomycetota</taxon>
        <taxon>Actinomycetes</taxon>
        <taxon>Frankiales</taxon>
        <taxon>environmental samples</taxon>
    </lineage>
</organism>
<feature type="compositionally biased region" description="Low complexity" evidence="1">
    <location>
        <begin position="21"/>
        <end position="35"/>
    </location>
</feature>
<feature type="compositionally biased region" description="Basic residues" evidence="1">
    <location>
        <begin position="1"/>
        <end position="10"/>
    </location>
</feature>
<dbReference type="EMBL" id="CADCUE010000092">
    <property type="protein sequence ID" value="CAA9327319.1"/>
    <property type="molecule type" value="Genomic_DNA"/>
</dbReference>